<reference evidence="2 3" key="1">
    <citation type="journal article" date="2016" name="Sci. Rep.">
        <title>Insights into Adaptations to a Near-Obligate Nematode Endoparasitic Lifestyle from the Finished Genome of Drechmeria coniospora.</title>
        <authorList>
            <person name="Zhang L."/>
            <person name="Zhou Z."/>
            <person name="Guo Q."/>
            <person name="Fokkens L."/>
            <person name="Miskei M."/>
            <person name="Pocsi I."/>
            <person name="Zhang W."/>
            <person name="Chen M."/>
            <person name="Wang L."/>
            <person name="Sun Y."/>
            <person name="Donzelli B.G."/>
            <person name="Gibson D.M."/>
            <person name="Nelson D.R."/>
            <person name="Luo J.G."/>
            <person name="Rep M."/>
            <person name="Liu H."/>
            <person name="Yang S."/>
            <person name="Wang J."/>
            <person name="Krasnoff S.B."/>
            <person name="Xu Y."/>
            <person name="Molnar I."/>
            <person name="Lin M."/>
        </authorList>
    </citation>
    <scope>NUCLEOTIDE SEQUENCE [LARGE SCALE GENOMIC DNA]</scope>
    <source>
        <strain evidence="2 3">ARSEF 6962</strain>
    </source>
</reference>
<accession>A0A151GG94</accession>
<gene>
    <name evidence="2" type="ORF">DCS_08089</name>
</gene>
<feature type="region of interest" description="Disordered" evidence="1">
    <location>
        <begin position="78"/>
        <end position="97"/>
    </location>
</feature>
<evidence type="ECO:0000313" key="3">
    <source>
        <dbReference type="Proteomes" id="UP000076580"/>
    </source>
</evidence>
<organism evidence="2 3">
    <name type="scientific">Drechmeria coniospora</name>
    <name type="common">Nematophagous fungus</name>
    <name type="synonym">Meria coniospora</name>
    <dbReference type="NCBI Taxonomy" id="98403"/>
    <lineage>
        <taxon>Eukaryota</taxon>
        <taxon>Fungi</taxon>
        <taxon>Dikarya</taxon>
        <taxon>Ascomycota</taxon>
        <taxon>Pezizomycotina</taxon>
        <taxon>Sordariomycetes</taxon>
        <taxon>Hypocreomycetidae</taxon>
        <taxon>Hypocreales</taxon>
        <taxon>Ophiocordycipitaceae</taxon>
        <taxon>Drechmeria</taxon>
    </lineage>
</organism>
<proteinExistence type="predicted"/>
<protein>
    <submittedName>
        <fullName evidence="2">Uncharacterized protein</fullName>
    </submittedName>
</protein>
<comment type="caution">
    <text evidence="2">The sequence shown here is derived from an EMBL/GenBank/DDBJ whole genome shotgun (WGS) entry which is preliminary data.</text>
</comment>
<dbReference type="GeneID" id="63720732"/>
<dbReference type="EMBL" id="LAYC01000003">
    <property type="protein sequence ID" value="KYK56123.1"/>
    <property type="molecule type" value="Genomic_DNA"/>
</dbReference>
<evidence type="ECO:0000256" key="1">
    <source>
        <dbReference type="SAM" id="MobiDB-lite"/>
    </source>
</evidence>
<name>A0A151GG94_DRECN</name>
<evidence type="ECO:0000313" key="2">
    <source>
        <dbReference type="EMBL" id="KYK56123.1"/>
    </source>
</evidence>
<dbReference type="AlphaFoldDB" id="A0A151GG94"/>
<keyword evidence="3" id="KW-1185">Reference proteome</keyword>
<dbReference type="Proteomes" id="UP000076580">
    <property type="component" value="Chromosome 03"/>
</dbReference>
<dbReference type="InParanoid" id="A0A151GG94"/>
<dbReference type="RefSeq" id="XP_040655475.1">
    <property type="nucleotide sequence ID" value="XM_040805371.1"/>
</dbReference>
<sequence length="112" mass="12439">MKQKNEDGGFGAKRKRLLYAMLRTAASTMHFCLFDAFPLLVVELWKASLRWTVPKLALPGLSIDQGLSRRILAVRGRLPRHPSTSSPPSPSPSAWQGKNAFFSSVWREGGSL</sequence>